<keyword evidence="3" id="KW-0520">NAD</keyword>
<dbReference type="CDD" id="cd05299">
    <property type="entry name" value="CtBP_dh"/>
    <property type="match status" value="1"/>
</dbReference>
<evidence type="ECO:0000313" key="7">
    <source>
        <dbReference type="EMBL" id="RZO77338.1"/>
    </source>
</evidence>
<dbReference type="EMBL" id="SHAG01000003">
    <property type="protein sequence ID" value="RZO77338.1"/>
    <property type="molecule type" value="Genomic_DNA"/>
</dbReference>
<dbReference type="InterPro" id="IPR029753">
    <property type="entry name" value="D-isomer_DH_CS"/>
</dbReference>
<evidence type="ECO:0000256" key="3">
    <source>
        <dbReference type="ARBA" id="ARBA00023027"/>
    </source>
</evidence>
<dbReference type="Gene3D" id="3.40.50.720">
    <property type="entry name" value="NAD(P)-binding Rossmann-like Domain"/>
    <property type="match status" value="2"/>
</dbReference>
<evidence type="ECO:0000259" key="6">
    <source>
        <dbReference type="Pfam" id="PF02826"/>
    </source>
</evidence>
<dbReference type="Pfam" id="PF00389">
    <property type="entry name" value="2-Hacid_dh"/>
    <property type="match status" value="1"/>
</dbReference>
<evidence type="ECO:0000256" key="4">
    <source>
        <dbReference type="RuleBase" id="RU003719"/>
    </source>
</evidence>
<sequence>MAKYIGIVLRKSCPLDQKSFFSHGFKAANYCFFAFNRKACFNYIIITSSISGEVPVKKKVVAQFPRQANPEELRLRYAAELEALDAIAEIVEVDSSSEESFIEGAHDADALLTSWGLRISRNIIESLDHCVIIGVGSVGVDMVDVDAATEHGIVVTNTPDIFIEEVADHAMALLLGSYRQLKIQEDFIQKGKWYSGRPSLTPTPRLIGQTLGLLAYGNVAKATARRAKAFGLNIIAHDPYVSETKMTNDGVEPVTFSELLTRSDYLSLHCLLNDETHHIINAQALKKMKDTAYLINTCRGGVVDEQALTEALRNNEIAGAGLDVLEQEPIDMNNPLLTMDNVMLTPHVASATSRMRPATRYRAAREISLALRGKWPMSPVNPTVMPRVELERWQPYPMDRGPNR</sequence>
<proteinExistence type="inferred from homology"/>
<dbReference type="GO" id="GO:0030267">
    <property type="term" value="F:glyoxylate reductase (NADPH) activity"/>
    <property type="evidence" value="ECO:0007669"/>
    <property type="project" value="TreeGrafter"/>
</dbReference>
<accession>A0A520S4D5</accession>
<dbReference type="PANTHER" id="PTHR10996">
    <property type="entry name" value="2-HYDROXYACID DEHYDROGENASE-RELATED"/>
    <property type="match status" value="1"/>
</dbReference>
<dbReference type="InterPro" id="IPR006139">
    <property type="entry name" value="D-isomer_2_OHA_DH_cat_dom"/>
</dbReference>
<evidence type="ECO:0000313" key="8">
    <source>
        <dbReference type="Proteomes" id="UP000316199"/>
    </source>
</evidence>
<dbReference type="Pfam" id="PF02826">
    <property type="entry name" value="2-Hacid_dh_C"/>
    <property type="match status" value="1"/>
</dbReference>
<reference evidence="7 8" key="1">
    <citation type="submission" date="2019-02" db="EMBL/GenBank/DDBJ databases">
        <title>Prokaryotic population dynamics and viral predation in marine succession experiment using metagenomics: the confinement effect.</title>
        <authorList>
            <person name="Haro-Moreno J.M."/>
            <person name="Rodriguez-Valera F."/>
            <person name="Lopez-Perez M."/>
        </authorList>
    </citation>
    <scope>NUCLEOTIDE SEQUENCE [LARGE SCALE GENOMIC DNA]</scope>
    <source>
        <strain evidence="7">MED-G157</strain>
    </source>
</reference>
<dbReference type="FunFam" id="3.40.50.720:FF:000203">
    <property type="entry name" value="D-3-phosphoglycerate dehydrogenase (SerA)"/>
    <property type="match status" value="1"/>
</dbReference>
<dbReference type="Proteomes" id="UP000316199">
    <property type="component" value="Unassembled WGS sequence"/>
</dbReference>
<dbReference type="GO" id="GO:0005829">
    <property type="term" value="C:cytosol"/>
    <property type="evidence" value="ECO:0007669"/>
    <property type="project" value="TreeGrafter"/>
</dbReference>
<dbReference type="PROSITE" id="PS00671">
    <property type="entry name" value="D_2_HYDROXYACID_DH_3"/>
    <property type="match status" value="1"/>
</dbReference>
<name>A0A520S4D5_9GAMM</name>
<evidence type="ECO:0000256" key="1">
    <source>
        <dbReference type="ARBA" id="ARBA00005854"/>
    </source>
</evidence>
<evidence type="ECO:0000256" key="2">
    <source>
        <dbReference type="ARBA" id="ARBA00023002"/>
    </source>
</evidence>
<dbReference type="InterPro" id="IPR036291">
    <property type="entry name" value="NAD(P)-bd_dom_sf"/>
</dbReference>
<feature type="domain" description="D-isomer specific 2-hydroxyacid dehydrogenase catalytic" evidence="5">
    <location>
        <begin position="80"/>
        <end position="381"/>
    </location>
</feature>
<dbReference type="PANTHER" id="PTHR10996:SF283">
    <property type="entry name" value="GLYOXYLATE_HYDROXYPYRUVATE REDUCTASE B"/>
    <property type="match status" value="1"/>
</dbReference>
<dbReference type="GO" id="GO:0003714">
    <property type="term" value="F:transcription corepressor activity"/>
    <property type="evidence" value="ECO:0007669"/>
    <property type="project" value="InterPro"/>
</dbReference>
<dbReference type="SUPFAM" id="SSF51735">
    <property type="entry name" value="NAD(P)-binding Rossmann-fold domains"/>
    <property type="match status" value="1"/>
</dbReference>
<dbReference type="SUPFAM" id="SSF52283">
    <property type="entry name" value="Formate/glycerate dehydrogenase catalytic domain-like"/>
    <property type="match status" value="1"/>
</dbReference>
<dbReference type="InterPro" id="IPR006140">
    <property type="entry name" value="D-isomer_DH_NAD-bd"/>
</dbReference>
<comment type="similarity">
    <text evidence="1 4">Belongs to the D-isomer specific 2-hydroxyacid dehydrogenase family.</text>
</comment>
<comment type="caution">
    <text evidence="7">The sequence shown here is derived from an EMBL/GenBank/DDBJ whole genome shotgun (WGS) entry which is preliminary data.</text>
</comment>
<protein>
    <submittedName>
        <fullName evidence="7">C-terminal binding protein</fullName>
    </submittedName>
</protein>
<gene>
    <name evidence="7" type="ORF">EVA68_01755</name>
</gene>
<evidence type="ECO:0000259" key="5">
    <source>
        <dbReference type="Pfam" id="PF00389"/>
    </source>
</evidence>
<dbReference type="InterPro" id="IPR050223">
    <property type="entry name" value="D-isomer_2-hydroxyacid_DH"/>
</dbReference>
<dbReference type="AlphaFoldDB" id="A0A520S4D5"/>
<dbReference type="InterPro" id="IPR043322">
    <property type="entry name" value="CtBP"/>
</dbReference>
<dbReference type="GO" id="GO:0051287">
    <property type="term" value="F:NAD binding"/>
    <property type="evidence" value="ECO:0007669"/>
    <property type="project" value="InterPro"/>
</dbReference>
<feature type="domain" description="D-isomer specific 2-hydroxyacid dehydrogenase NAD-binding" evidence="6">
    <location>
        <begin position="171"/>
        <end position="349"/>
    </location>
</feature>
<keyword evidence="2 4" id="KW-0560">Oxidoreductase</keyword>
<dbReference type="GO" id="GO:0016618">
    <property type="term" value="F:hydroxypyruvate reductase [NAD(P)H] activity"/>
    <property type="evidence" value="ECO:0007669"/>
    <property type="project" value="TreeGrafter"/>
</dbReference>
<organism evidence="7 8">
    <name type="scientific">OM182 bacterium</name>
    <dbReference type="NCBI Taxonomy" id="2510334"/>
    <lineage>
        <taxon>Bacteria</taxon>
        <taxon>Pseudomonadati</taxon>
        <taxon>Pseudomonadota</taxon>
        <taxon>Gammaproteobacteria</taxon>
        <taxon>OMG group</taxon>
        <taxon>OM182 clade</taxon>
    </lineage>
</organism>